<dbReference type="PANTHER" id="PTHR13159">
    <property type="entry name" value="RADIAL SPOKEHEAD-RELATED"/>
    <property type="match status" value="1"/>
</dbReference>
<dbReference type="GO" id="GO:0035082">
    <property type="term" value="P:axoneme assembly"/>
    <property type="evidence" value="ECO:0007669"/>
    <property type="project" value="TreeGrafter"/>
</dbReference>
<evidence type="ECO:0000313" key="7">
    <source>
        <dbReference type="Proteomes" id="UP000792457"/>
    </source>
</evidence>
<proteinExistence type="predicted"/>
<comment type="caution">
    <text evidence="6">The sequence shown here is derived from an EMBL/GenBank/DDBJ whole genome shotgun (WGS) entry which is preliminary data.</text>
</comment>
<dbReference type="Proteomes" id="UP000792457">
    <property type="component" value="Unassembled WGS sequence"/>
</dbReference>
<name>A0A8K0JV37_LADFU</name>
<dbReference type="PANTHER" id="PTHR13159:SF0">
    <property type="entry name" value="RADIAL SPOKE HEAD 6 HOMOLOG A"/>
    <property type="match status" value="1"/>
</dbReference>
<dbReference type="GO" id="GO:0060294">
    <property type="term" value="P:cilium movement involved in cell motility"/>
    <property type="evidence" value="ECO:0007669"/>
    <property type="project" value="InterPro"/>
</dbReference>
<dbReference type="Pfam" id="PF04712">
    <property type="entry name" value="Radial_spoke"/>
    <property type="match status" value="1"/>
</dbReference>
<keyword evidence="2" id="KW-0963">Cytoplasm</keyword>
<dbReference type="AlphaFoldDB" id="A0A8K0JV37"/>
<dbReference type="OrthoDB" id="272202at2759"/>
<accession>A0A8K0JV37</accession>
<gene>
    <name evidence="6" type="ORF">J437_LFUL003576</name>
</gene>
<sequence>MLIRKIIVEQPENAVDYIEEYSRQLKKEYYSQETFFRDTYQPPIDIEFSLKWSKLLQTPPSHEKKFRADDDSIIKPIHPNVMELLHYLEQAGVNIPPHEMLCIGICINQFKEKVNANKIRYWGKIYGTRKNYFVLEVTVSEDDKEEIEADDHIEDDKDVETEEKENLDGSEVADLAHTAQIPTITPEGIFSKIKIPPIPKVSNVKTVVVPPEKPGYGVNSKVSS</sequence>
<dbReference type="InterPro" id="IPR006802">
    <property type="entry name" value="Radial_spoke"/>
</dbReference>
<dbReference type="EMBL" id="KZ308155">
    <property type="protein sequence ID" value="KAG8223225.1"/>
    <property type="molecule type" value="Genomic_DNA"/>
</dbReference>
<protein>
    <submittedName>
        <fullName evidence="6">Uncharacterized protein</fullName>
    </submittedName>
</protein>
<reference evidence="6" key="1">
    <citation type="submission" date="2013-04" db="EMBL/GenBank/DDBJ databases">
        <authorList>
            <person name="Qu J."/>
            <person name="Murali S.C."/>
            <person name="Bandaranaike D."/>
            <person name="Bellair M."/>
            <person name="Blankenburg K."/>
            <person name="Chao H."/>
            <person name="Dinh H."/>
            <person name="Doddapaneni H."/>
            <person name="Downs B."/>
            <person name="Dugan-Rocha S."/>
            <person name="Elkadiri S."/>
            <person name="Gnanaolivu R.D."/>
            <person name="Hernandez B."/>
            <person name="Javaid M."/>
            <person name="Jayaseelan J.C."/>
            <person name="Lee S."/>
            <person name="Li M."/>
            <person name="Ming W."/>
            <person name="Munidasa M."/>
            <person name="Muniz J."/>
            <person name="Nguyen L."/>
            <person name="Ongeri F."/>
            <person name="Osuji N."/>
            <person name="Pu L.-L."/>
            <person name="Puazo M."/>
            <person name="Qu C."/>
            <person name="Quiroz J."/>
            <person name="Raj R."/>
            <person name="Weissenberger G."/>
            <person name="Xin Y."/>
            <person name="Zou X."/>
            <person name="Han Y."/>
            <person name="Richards S."/>
            <person name="Worley K."/>
            <person name="Muzny D."/>
            <person name="Gibbs R."/>
        </authorList>
    </citation>
    <scope>NUCLEOTIDE SEQUENCE</scope>
    <source>
        <strain evidence="6">Sampled in the wild</strain>
    </source>
</reference>
<keyword evidence="5" id="KW-0966">Cell projection</keyword>
<evidence type="ECO:0000256" key="5">
    <source>
        <dbReference type="ARBA" id="ARBA00023273"/>
    </source>
</evidence>
<evidence type="ECO:0000256" key="1">
    <source>
        <dbReference type="ARBA" id="ARBA00004430"/>
    </source>
</evidence>
<dbReference type="GO" id="GO:0001534">
    <property type="term" value="C:radial spoke"/>
    <property type="evidence" value="ECO:0007669"/>
    <property type="project" value="InterPro"/>
</dbReference>
<keyword evidence="7" id="KW-1185">Reference proteome</keyword>
<evidence type="ECO:0000256" key="4">
    <source>
        <dbReference type="ARBA" id="ARBA00023212"/>
    </source>
</evidence>
<evidence type="ECO:0000313" key="6">
    <source>
        <dbReference type="EMBL" id="KAG8223225.1"/>
    </source>
</evidence>
<evidence type="ECO:0000256" key="2">
    <source>
        <dbReference type="ARBA" id="ARBA00022490"/>
    </source>
</evidence>
<keyword evidence="3" id="KW-0969">Cilium</keyword>
<comment type="subcellular location">
    <subcellularLocation>
        <location evidence="1">Cytoplasm</location>
        <location evidence="1">Cytoskeleton</location>
        <location evidence="1">Cilium axoneme</location>
    </subcellularLocation>
</comment>
<reference evidence="6" key="2">
    <citation type="submission" date="2017-10" db="EMBL/GenBank/DDBJ databases">
        <title>Ladona fulva Genome sequencing and assembly.</title>
        <authorList>
            <person name="Murali S."/>
            <person name="Richards S."/>
            <person name="Bandaranaike D."/>
            <person name="Bellair M."/>
            <person name="Blankenburg K."/>
            <person name="Chao H."/>
            <person name="Dinh H."/>
            <person name="Doddapaneni H."/>
            <person name="Dugan-Rocha S."/>
            <person name="Elkadiri S."/>
            <person name="Gnanaolivu R."/>
            <person name="Hernandez B."/>
            <person name="Skinner E."/>
            <person name="Javaid M."/>
            <person name="Lee S."/>
            <person name="Li M."/>
            <person name="Ming W."/>
            <person name="Munidasa M."/>
            <person name="Muniz J."/>
            <person name="Nguyen L."/>
            <person name="Hughes D."/>
            <person name="Osuji N."/>
            <person name="Pu L.-L."/>
            <person name="Puazo M."/>
            <person name="Qu C."/>
            <person name="Quiroz J."/>
            <person name="Raj R."/>
            <person name="Weissenberger G."/>
            <person name="Xin Y."/>
            <person name="Zou X."/>
            <person name="Han Y."/>
            <person name="Worley K."/>
            <person name="Muzny D."/>
            <person name="Gibbs R."/>
        </authorList>
    </citation>
    <scope>NUCLEOTIDE SEQUENCE</scope>
    <source>
        <strain evidence="6">Sampled in the wild</strain>
    </source>
</reference>
<keyword evidence="4" id="KW-0206">Cytoskeleton</keyword>
<evidence type="ECO:0000256" key="3">
    <source>
        <dbReference type="ARBA" id="ARBA00023069"/>
    </source>
</evidence>
<organism evidence="6 7">
    <name type="scientific">Ladona fulva</name>
    <name type="common">Scarce chaser dragonfly</name>
    <name type="synonym">Libellula fulva</name>
    <dbReference type="NCBI Taxonomy" id="123851"/>
    <lineage>
        <taxon>Eukaryota</taxon>
        <taxon>Metazoa</taxon>
        <taxon>Ecdysozoa</taxon>
        <taxon>Arthropoda</taxon>
        <taxon>Hexapoda</taxon>
        <taxon>Insecta</taxon>
        <taxon>Pterygota</taxon>
        <taxon>Palaeoptera</taxon>
        <taxon>Odonata</taxon>
        <taxon>Epiprocta</taxon>
        <taxon>Anisoptera</taxon>
        <taxon>Libelluloidea</taxon>
        <taxon>Libellulidae</taxon>
        <taxon>Ladona</taxon>
    </lineage>
</organism>